<protein>
    <submittedName>
        <fullName evidence="5">DUF697 domain-containing protein</fullName>
    </submittedName>
</protein>
<keyword evidence="3" id="KW-1133">Transmembrane helix</keyword>
<reference evidence="6" key="1">
    <citation type="submission" date="2023-07" db="EMBL/GenBank/DDBJ databases">
        <authorList>
            <person name="Colorado M.A."/>
            <person name="Villamil L.M."/>
            <person name="Melo J.F."/>
            <person name="Rodriguez J.A."/>
            <person name="Ruiz R.Y."/>
        </authorList>
    </citation>
    <scope>NUCLEOTIDE SEQUENCE [LARGE SCALE GENOMIC DNA]</scope>
    <source>
        <strain evidence="6">C33</strain>
    </source>
</reference>
<organism evidence="5 6">
    <name type="scientific">Candidatus Cetobacterium colombiensis</name>
    <dbReference type="NCBI Taxonomy" id="3073100"/>
    <lineage>
        <taxon>Bacteria</taxon>
        <taxon>Fusobacteriati</taxon>
        <taxon>Fusobacteriota</taxon>
        <taxon>Fusobacteriia</taxon>
        <taxon>Fusobacteriales</taxon>
        <taxon>Fusobacteriaceae</taxon>
        <taxon>Cetobacterium</taxon>
    </lineage>
</organism>
<proteinExistence type="predicted"/>
<sequence>MNKDDVVISEELEIKLEALNQKKEEVDNLIYKYTAGATVVGGSPIPFADAPILMMGQIKMISSIFEAYEIEFSPTKEMLFSLILNRIVSQGAKYVVKYALKKLVVGVGTAINAGMAGAVTYTMGKAVSKVAYELKESSLKSGKFEKNMNKINKLIDESIAFAFKEAESLGTDFLKNKFINKDRIVVR</sequence>
<keyword evidence="6" id="KW-1185">Reference proteome</keyword>
<comment type="subcellular location">
    <subcellularLocation>
        <location evidence="1">Membrane</location>
        <topology evidence="1">Multi-pass membrane protein</topology>
    </subcellularLocation>
</comment>
<evidence type="ECO:0000313" key="5">
    <source>
        <dbReference type="EMBL" id="MDX8337112.1"/>
    </source>
</evidence>
<evidence type="ECO:0000256" key="4">
    <source>
        <dbReference type="ARBA" id="ARBA00023136"/>
    </source>
</evidence>
<evidence type="ECO:0000256" key="2">
    <source>
        <dbReference type="ARBA" id="ARBA00022692"/>
    </source>
</evidence>
<dbReference type="InterPro" id="IPR021147">
    <property type="entry name" value="DUF697"/>
</dbReference>
<keyword evidence="2" id="KW-0812">Transmembrane</keyword>
<evidence type="ECO:0000256" key="1">
    <source>
        <dbReference type="ARBA" id="ARBA00004141"/>
    </source>
</evidence>
<gene>
    <name evidence="5" type="ORF">RFV38_11530</name>
</gene>
<dbReference type="RefSeq" id="WP_320314466.1">
    <property type="nucleotide sequence ID" value="NZ_JAVIKH010000020.1"/>
</dbReference>
<evidence type="ECO:0000313" key="6">
    <source>
        <dbReference type="Proteomes" id="UP001279681"/>
    </source>
</evidence>
<name>A0ABU4WC56_9FUSO</name>
<accession>A0ABU4WC56</accession>
<keyword evidence="4" id="KW-0472">Membrane</keyword>
<dbReference type="Proteomes" id="UP001279681">
    <property type="component" value="Unassembled WGS sequence"/>
</dbReference>
<dbReference type="EMBL" id="JAVIKH010000020">
    <property type="protein sequence ID" value="MDX8337112.1"/>
    <property type="molecule type" value="Genomic_DNA"/>
</dbReference>
<dbReference type="Pfam" id="PF05128">
    <property type="entry name" value="DUF697"/>
    <property type="match status" value="1"/>
</dbReference>
<evidence type="ECO:0000256" key="3">
    <source>
        <dbReference type="ARBA" id="ARBA00022989"/>
    </source>
</evidence>
<comment type="caution">
    <text evidence="5">The sequence shown here is derived from an EMBL/GenBank/DDBJ whole genome shotgun (WGS) entry which is preliminary data.</text>
</comment>